<comment type="caution">
    <text evidence="2">The sequence shown here is derived from an EMBL/GenBank/DDBJ whole genome shotgun (WGS) entry which is preliminary data.</text>
</comment>
<evidence type="ECO:0000313" key="2">
    <source>
        <dbReference type="EMBL" id="HIX94371.1"/>
    </source>
</evidence>
<feature type="region of interest" description="Disordered" evidence="1">
    <location>
        <begin position="1"/>
        <end position="72"/>
    </location>
</feature>
<protein>
    <submittedName>
        <fullName evidence="2">Uncharacterized protein</fullName>
    </submittedName>
</protein>
<reference evidence="2" key="1">
    <citation type="journal article" date="2021" name="PeerJ">
        <title>Extensive microbial diversity within the chicken gut microbiome revealed by metagenomics and culture.</title>
        <authorList>
            <person name="Gilroy R."/>
            <person name="Ravi A."/>
            <person name="Getino M."/>
            <person name="Pursley I."/>
            <person name="Horton D.L."/>
            <person name="Alikhan N.F."/>
            <person name="Baker D."/>
            <person name="Gharbi K."/>
            <person name="Hall N."/>
            <person name="Watson M."/>
            <person name="Adriaenssens E.M."/>
            <person name="Foster-Nyarko E."/>
            <person name="Jarju S."/>
            <person name="Secka A."/>
            <person name="Antonio M."/>
            <person name="Oren A."/>
            <person name="Chaudhuri R.R."/>
            <person name="La Ragione R."/>
            <person name="Hildebrand F."/>
            <person name="Pallen M.J."/>
        </authorList>
    </citation>
    <scope>NUCLEOTIDE SEQUENCE</scope>
    <source>
        <strain evidence="2">ChiHecec2B26-7398</strain>
    </source>
</reference>
<name>A0A9D2BU91_9FIRM</name>
<dbReference type="EMBL" id="DXEI01000047">
    <property type="protein sequence ID" value="HIX94371.1"/>
    <property type="molecule type" value="Genomic_DNA"/>
</dbReference>
<dbReference type="AlphaFoldDB" id="A0A9D2BU91"/>
<reference evidence="2" key="2">
    <citation type="submission" date="2021-04" db="EMBL/GenBank/DDBJ databases">
        <authorList>
            <person name="Gilroy R."/>
        </authorList>
    </citation>
    <scope>NUCLEOTIDE SEQUENCE</scope>
    <source>
        <strain evidence="2">ChiHecec2B26-7398</strain>
    </source>
</reference>
<dbReference type="Proteomes" id="UP000886751">
    <property type="component" value="Unassembled WGS sequence"/>
</dbReference>
<sequence>MRYKHKITGNVITTDSVLTSPAWEPLDNEPQKTAEPEQEAAPKAAPAAKPAAKPAARTPAKKPSGAANRKKR</sequence>
<gene>
    <name evidence="2" type="ORF">H9846_02830</name>
</gene>
<evidence type="ECO:0000256" key="1">
    <source>
        <dbReference type="SAM" id="MobiDB-lite"/>
    </source>
</evidence>
<feature type="compositionally biased region" description="Polar residues" evidence="1">
    <location>
        <begin position="10"/>
        <end position="19"/>
    </location>
</feature>
<evidence type="ECO:0000313" key="3">
    <source>
        <dbReference type="Proteomes" id="UP000886751"/>
    </source>
</evidence>
<feature type="compositionally biased region" description="Low complexity" evidence="1">
    <location>
        <begin position="39"/>
        <end position="63"/>
    </location>
</feature>
<organism evidence="2 3">
    <name type="scientific">Candidatus Gemmiger excrementipullorum</name>
    <dbReference type="NCBI Taxonomy" id="2838610"/>
    <lineage>
        <taxon>Bacteria</taxon>
        <taxon>Bacillati</taxon>
        <taxon>Bacillota</taxon>
        <taxon>Clostridia</taxon>
        <taxon>Eubacteriales</taxon>
        <taxon>Gemmiger</taxon>
    </lineage>
</organism>
<accession>A0A9D2BU91</accession>
<proteinExistence type="predicted"/>